<name>A4F8X2_SACEN</name>
<proteinExistence type="predicted"/>
<dbReference type="OrthoDB" id="9799243at2"/>
<dbReference type="EMBL" id="AM420293">
    <property type="protein sequence ID" value="CAM00497.1"/>
    <property type="molecule type" value="Genomic_DNA"/>
</dbReference>
<organism evidence="1 2">
    <name type="scientific">Saccharopolyspora erythraea (strain ATCC 11635 / DSM 40517 / JCM 4748 / NBRC 13426 / NCIMB 8594 / NRRL 2338)</name>
    <dbReference type="NCBI Taxonomy" id="405948"/>
    <lineage>
        <taxon>Bacteria</taxon>
        <taxon>Bacillati</taxon>
        <taxon>Actinomycetota</taxon>
        <taxon>Actinomycetes</taxon>
        <taxon>Pseudonocardiales</taxon>
        <taxon>Pseudonocardiaceae</taxon>
        <taxon>Saccharopolyspora</taxon>
    </lineage>
</organism>
<dbReference type="KEGG" id="sen:SACE_1169"/>
<gene>
    <name evidence="1" type="ordered locus">SACE_1169</name>
</gene>
<dbReference type="RefSeq" id="WP_009949507.1">
    <property type="nucleotide sequence ID" value="NC_009142.1"/>
</dbReference>
<evidence type="ECO:0000313" key="1">
    <source>
        <dbReference type="EMBL" id="CAM00497.1"/>
    </source>
</evidence>
<keyword evidence="2" id="KW-1185">Reference proteome</keyword>
<protein>
    <submittedName>
        <fullName evidence="1">Possible succinate dehydrogenase</fullName>
    </submittedName>
</protein>
<dbReference type="eggNOG" id="ENOG502Z8CG">
    <property type="taxonomic scope" value="Bacteria"/>
</dbReference>
<evidence type="ECO:0000313" key="2">
    <source>
        <dbReference type="Proteomes" id="UP000006728"/>
    </source>
</evidence>
<reference evidence="1 2" key="1">
    <citation type="journal article" date="2007" name="Nat. Biotechnol.">
        <title>Complete genome sequence of the erythromycin-producing bacterium Saccharopolyspora erythraea NRRL23338.</title>
        <authorList>
            <person name="Oliynyk M."/>
            <person name="Samborskyy M."/>
            <person name="Lester J.B."/>
            <person name="Mironenko T."/>
            <person name="Scott N."/>
            <person name="Dickens S."/>
            <person name="Haydock S.F."/>
            <person name="Leadlay P.F."/>
        </authorList>
    </citation>
    <scope>NUCLEOTIDE SEQUENCE [LARGE SCALE GENOMIC DNA]</scope>
    <source>
        <strain evidence="2">ATCC 11635 / DSM 40517 / JCM 4748 / NBRC 13426 / NCIMB 8594 / NRRL 2338</strain>
    </source>
</reference>
<dbReference type="HOGENOM" id="CLU_1000864_0_0_11"/>
<dbReference type="AlphaFoldDB" id="A4F8X2"/>
<accession>A4F8X2</accession>
<dbReference type="STRING" id="405948.SACE_1169"/>
<dbReference type="Proteomes" id="UP000006728">
    <property type="component" value="Chromosome"/>
</dbReference>
<sequence>MSAPPRTAGRVRLSARTLRTDRWWLPPLVTFLALFAFVVYGTIRAFMNVWYWVPEYHYLAPFYSPCLSTSCVPGSSHFGQPFPDLVPWVPPPLFVLPFVLGFRLTCYYYRKAYYRAFWASPPACAVTEPHARYTGETRFPLIMQNVHRYFFYPALVIAAILTYDTVIAFHGADGGFGIGLGTVLMVVNVVLLWAYTLSCHSCRHLVGGKLRHFSKHPVRYWLWTKATWLNGRHMLLAWSSLVSVALVDIYVMLVAAGAFPDLRLIN</sequence>